<keyword evidence="2" id="KW-1185">Reference proteome</keyword>
<name>A0A9P9EQT1_9HYPO</name>
<dbReference type="AlphaFoldDB" id="A0A9P9EQT1"/>
<dbReference type="OrthoDB" id="3434980at2759"/>
<dbReference type="EMBL" id="JAGMUV010000010">
    <property type="protein sequence ID" value="KAH7141752.1"/>
    <property type="molecule type" value="Genomic_DNA"/>
</dbReference>
<comment type="caution">
    <text evidence="1">The sequence shown here is derived from an EMBL/GenBank/DDBJ whole genome shotgun (WGS) entry which is preliminary data.</text>
</comment>
<proteinExistence type="predicted"/>
<sequence>MTDRKSVSYTFERPEDFEHSNQPAIDIVVDDTGAKHWMSNRAMPPTSYPPPLTPDAIEKLKNMKGVIVREVSQQD</sequence>
<evidence type="ECO:0000313" key="2">
    <source>
        <dbReference type="Proteomes" id="UP000738349"/>
    </source>
</evidence>
<dbReference type="Proteomes" id="UP000738349">
    <property type="component" value="Unassembled WGS sequence"/>
</dbReference>
<accession>A0A9P9EQT1</accession>
<evidence type="ECO:0000313" key="1">
    <source>
        <dbReference type="EMBL" id="KAH7141752.1"/>
    </source>
</evidence>
<protein>
    <submittedName>
        <fullName evidence="1">Uncharacterized protein</fullName>
    </submittedName>
</protein>
<gene>
    <name evidence="1" type="ORF">EDB81DRAFT_884816</name>
</gene>
<organism evidence="1 2">
    <name type="scientific">Dactylonectria macrodidyma</name>
    <dbReference type="NCBI Taxonomy" id="307937"/>
    <lineage>
        <taxon>Eukaryota</taxon>
        <taxon>Fungi</taxon>
        <taxon>Dikarya</taxon>
        <taxon>Ascomycota</taxon>
        <taxon>Pezizomycotina</taxon>
        <taxon>Sordariomycetes</taxon>
        <taxon>Hypocreomycetidae</taxon>
        <taxon>Hypocreales</taxon>
        <taxon>Nectriaceae</taxon>
        <taxon>Dactylonectria</taxon>
    </lineage>
</organism>
<reference evidence="1" key="1">
    <citation type="journal article" date="2021" name="Nat. Commun.">
        <title>Genetic determinants of endophytism in the Arabidopsis root mycobiome.</title>
        <authorList>
            <person name="Mesny F."/>
            <person name="Miyauchi S."/>
            <person name="Thiergart T."/>
            <person name="Pickel B."/>
            <person name="Atanasova L."/>
            <person name="Karlsson M."/>
            <person name="Huettel B."/>
            <person name="Barry K.W."/>
            <person name="Haridas S."/>
            <person name="Chen C."/>
            <person name="Bauer D."/>
            <person name="Andreopoulos W."/>
            <person name="Pangilinan J."/>
            <person name="LaButti K."/>
            <person name="Riley R."/>
            <person name="Lipzen A."/>
            <person name="Clum A."/>
            <person name="Drula E."/>
            <person name="Henrissat B."/>
            <person name="Kohler A."/>
            <person name="Grigoriev I.V."/>
            <person name="Martin F.M."/>
            <person name="Hacquard S."/>
        </authorList>
    </citation>
    <scope>NUCLEOTIDE SEQUENCE</scope>
    <source>
        <strain evidence="1">MPI-CAGE-AT-0147</strain>
    </source>
</reference>